<dbReference type="Proteomes" id="UP000280066">
    <property type="component" value="Unassembled WGS sequence"/>
</dbReference>
<gene>
    <name evidence="2" type="ORF">EI290_05995</name>
</gene>
<dbReference type="EMBL" id="RWIS01000003">
    <property type="protein sequence ID" value="RSK35249.1"/>
    <property type="molecule type" value="Genomic_DNA"/>
</dbReference>
<keyword evidence="1" id="KW-0732">Signal</keyword>
<keyword evidence="3" id="KW-1185">Reference proteome</keyword>
<feature type="signal peptide" evidence="1">
    <location>
        <begin position="1"/>
        <end position="22"/>
    </location>
</feature>
<evidence type="ECO:0000256" key="1">
    <source>
        <dbReference type="SAM" id="SignalP"/>
    </source>
</evidence>
<sequence length="274" mass="30816">MRVYPLLLATVAVLFSASSVQAQRRTKGFTVLQPQVQAELPLSGNDYLFGALNLQHFDTDLEATPLFSGQGLRLGYEHFFNDQWSWGAVLNGQRVQTTSFYSAASYSHFLLPEVFGRHWNTLGSVNFRQRLAIGYTWPLDVANSGRFLASLRLDVDRIFPLGSSGLALRPRLALEPVTYLRFQRDANEAKEPFLDFSELRGEVGVRLSPRFDFTPWFSWQNSYSIALPQYNADGTVKIPGGNSRYVQPAVGLDLRITLGKNAGSAERRQLPTQY</sequence>
<reference evidence="2 3" key="1">
    <citation type="submission" date="2018-12" db="EMBL/GenBank/DDBJ databases">
        <authorList>
            <person name="Feng G."/>
            <person name="Zhu H."/>
        </authorList>
    </citation>
    <scope>NUCLEOTIDE SEQUENCE [LARGE SCALE GENOMIC DNA]</scope>
    <source>
        <strain evidence="2 3">9PBR-2</strain>
    </source>
</reference>
<dbReference type="RefSeq" id="WP_125427725.1">
    <property type="nucleotide sequence ID" value="NZ_RWIS01000003.1"/>
</dbReference>
<feature type="chain" id="PRO_5019070214" description="DUF2490 domain-containing protein" evidence="1">
    <location>
        <begin position="23"/>
        <end position="274"/>
    </location>
</feature>
<organism evidence="2 3">
    <name type="scientific">Hymenobacter metallilatus</name>
    <dbReference type="NCBI Taxonomy" id="2493666"/>
    <lineage>
        <taxon>Bacteria</taxon>
        <taxon>Pseudomonadati</taxon>
        <taxon>Bacteroidota</taxon>
        <taxon>Cytophagia</taxon>
        <taxon>Cytophagales</taxon>
        <taxon>Hymenobacteraceae</taxon>
        <taxon>Hymenobacter</taxon>
    </lineage>
</organism>
<evidence type="ECO:0000313" key="2">
    <source>
        <dbReference type="EMBL" id="RSK35249.1"/>
    </source>
</evidence>
<protein>
    <recommendedName>
        <fullName evidence="4">DUF2490 domain-containing protein</fullName>
    </recommendedName>
</protein>
<proteinExistence type="predicted"/>
<evidence type="ECO:0008006" key="4">
    <source>
        <dbReference type="Google" id="ProtNLM"/>
    </source>
</evidence>
<comment type="caution">
    <text evidence="2">The sequence shown here is derived from an EMBL/GenBank/DDBJ whole genome shotgun (WGS) entry which is preliminary data.</text>
</comment>
<evidence type="ECO:0000313" key="3">
    <source>
        <dbReference type="Proteomes" id="UP000280066"/>
    </source>
</evidence>
<name>A0A428JPF4_9BACT</name>
<dbReference type="AlphaFoldDB" id="A0A428JPF4"/>
<dbReference type="OrthoDB" id="982903at2"/>
<accession>A0A428JPF4</accession>